<keyword evidence="4" id="KW-0238">DNA-binding</keyword>
<keyword evidence="3" id="KW-0815">Transposition</keyword>
<dbReference type="GO" id="GO:0003677">
    <property type="term" value="F:DNA binding"/>
    <property type="evidence" value="ECO:0007669"/>
    <property type="project" value="UniProtKB-KW"/>
</dbReference>
<keyword evidence="5" id="KW-0233">DNA recombination</keyword>
<accession>A0A2Z3HXE3</accession>
<proteinExistence type="inferred from homology"/>
<dbReference type="GO" id="GO:0004803">
    <property type="term" value="F:transposase activity"/>
    <property type="evidence" value="ECO:0007669"/>
    <property type="project" value="InterPro"/>
</dbReference>
<evidence type="ECO:0008006" key="8">
    <source>
        <dbReference type="Google" id="ProtNLM"/>
    </source>
</evidence>
<gene>
    <name evidence="6" type="ORF">HYN04_09265</name>
</gene>
<reference evidence="7" key="1">
    <citation type="submission" date="2018-05" db="EMBL/GenBank/DDBJ databases">
        <title>Genome sequencing of Phenylobacterium sp. HYN0004.</title>
        <authorList>
            <person name="Yi H."/>
            <person name="Baek C."/>
        </authorList>
    </citation>
    <scope>NUCLEOTIDE SEQUENCE [LARGE SCALE GENOMIC DNA]</scope>
    <source>
        <strain evidence="7">HYN0004</strain>
    </source>
</reference>
<dbReference type="InterPro" id="IPR001207">
    <property type="entry name" value="Transposase_mutator"/>
</dbReference>
<keyword evidence="7" id="KW-1185">Reference proteome</keyword>
<dbReference type="GO" id="GO:0006313">
    <property type="term" value="P:DNA transposition"/>
    <property type="evidence" value="ECO:0007669"/>
    <property type="project" value="InterPro"/>
</dbReference>
<evidence type="ECO:0000256" key="3">
    <source>
        <dbReference type="ARBA" id="ARBA00022578"/>
    </source>
</evidence>
<dbReference type="EMBL" id="CP029479">
    <property type="protein sequence ID" value="AWM77930.1"/>
    <property type="molecule type" value="Genomic_DNA"/>
</dbReference>
<organism evidence="6 7">
    <name type="scientific">Phenylobacterium parvum</name>
    <dbReference type="NCBI Taxonomy" id="2201350"/>
    <lineage>
        <taxon>Bacteria</taxon>
        <taxon>Pseudomonadati</taxon>
        <taxon>Pseudomonadota</taxon>
        <taxon>Alphaproteobacteria</taxon>
        <taxon>Caulobacterales</taxon>
        <taxon>Caulobacteraceae</taxon>
        <taxon>Phenylobacterium</taxon>
    </lineage>
</organism>
<dbReference type="OrthoDB" id="165209at2"/>
<evidence type="ECO:0000256" key="1">
    <source>
        <dbReference type="ARBA" id="ARBA00002190"/>
    </source>
</evidence>
<dbReference type="RefSeq" id="WP_110450497.1">
    <property type="nucleotide sequence ID" value="NZ_CP029479.1"/>
</dbReference>
<name>A0A2Z3HXE3_9CAUL</name>
<dbReference type="Proteomes" id="UP000247763">
    <property type="component" value="Chromosome"/>
</dbReference>
<dbReference type="AlphaFoldDB" id="A0A2Z3HXE3"/>
<dbReference type="KEGG" id="phb:HYN04_09265"/>
<evidence type="ECO:0000256" key="2">
    <source>
        <dbReference type="ARBA" id="ARBA00010961"/>
    </source>
</evidence>
<evidence type="ECO:0000256" key="4">
    <source>
        <dbReference type="ARBA" id="ARBA00023125"/>
    </source>
</evidence>
<evidence type="ECO:0000313" key="6">
    <source>
        <dbReference type="EMBL" id="AWM77930.1"/>
    </source>
</evidence>
<comment type="function">
    <text evidence="1">Required for the transposition of the insertion element.</text>
</comment>
<dbReference type="Pfam" id="PF00872">
    <property type="entry name" value="Transposase_mut"/>
    <property type="match status" value="1"/>
</dbReference>
<protein>
    <recommendedName>
        <fullName evidence="8">Transposase</fullName>
    </recommendedName>
</protein>
<evidence type="ECO:0000313" key="7">
    <source>
        <dbReference type="Proteomes" id="UP000247763"/>
    </source>
</evidence>
<sequence>MSCTNPPEKPNSKFKRRAAVIDIFPNSATGIRVVDALILEQSDNWAVSRSYMMLETIGSVSHNPVVSLPTLTT</sequence>
<evidence type="ECO:0000256" key="5">
    <source>
        <dbReference type="ARBA" id="ARBA00023172"/>
    </source>
</evidence>
<comment type="similarity">
    <text evidence="2">Belongs to the transposase mutator family.</text>
</comment>